<keyword evidence="6 9" id="KW-0547">Nucleotide-binding</keyword>
<name>A0A0X1KNT1_9THEM</name>
<dbReference type="Gene3D" id="3.40.1190.10">
    <property type="entry name" value="Mur-like, catalytic domain"/>
    <property type="match status" value="1"/>
</dbReference>
<dbReference type="AlphaFoldDB" id="A0A0X1KNT1"/>
<keyword evidence="5 9" id="KW-0132">Cell division</keyword>
<dbReference type="SUPFAM" id="SSF51984">
    <property type="entry name" value="MurCD N-terminal domain"/>
    <property type="match status" value="1"/>
</dbReference>
<keyword evidence="9 10" id="KW-0133">Cell shape</keyword>
<dbReference type="InterPro" id="IPR036615">
    <property type="entry name" value="Mur_ligase_C_dom_sf"/>
</dbReference>
<keyword evidence="4 9" id="KW-0436">Ligase</keyword>
<evidence type="ECO:0000256" key="2">
    <source>
        <dbReference type="ARBA" id="ARBA00004752"/>
    </source>
</evidence>
<feature type="binding site" evidence="9">
    <location>
        <begin position="105"/>
        <end position="111"/>
    </location>
    <ligand>
        <name>ATP</name>
        <dbReference type="ChEBI" id="CHEBI:30616"/>
    </ligand>
</feature>
<dbReference type="InterPro" id="IPR036565">
    <property type="entry name" value="Mur-like_cat_sf"/>
</dbReference>
<dbReference type="GO" id="GO:0051301">
    <property type="term" value="P:cell division"/>
    <property type="evidence" value="ECO:0007669"/>
    <property type="project" value="UniProtKB-KW"/>
</dbReference>
<evidence type="ECO:0000256" key="4">
    <source>
        <dbReference type="ARBA" id="ARBA00022598"/>
    </source>
</evidence>
<feature type="domain" description="Mur ligase central" evidence="12">
    <location>
        <begin position="103"/>
        <end position="200"/>
    </location>
</feature>
<gene>
    <name evidence="9" type="primary">murD</name>
    <name evidence="13" type="ORF">AJ81_00720</name>
</gene>
<organism evidence="13 14">
    <name type="scientific">Pseudothermotoga hypogea DSM 11164 = NBRC 106472</name>
    <dbReference type="NCBI Taxonomy" id="1123384"/>
    <lineage>
        <taxon>Bacteria</taxon>
        <taxon>Thermotogati</taxon>
        <taxon>Thermotogota</taxon>
        <taxon>Thermotogae</taxon>
        <taxon>Thermotogales</taxon>
        <taxon>Thermotogaceae</taxon>
        <taxon>Pseudothermotoga</taxon>
    </lineage>
</organism>
<dbReference type="InterPro" id="IPR018109">
    <property type="entry name" value="Folylpolyglutamate_synth_CS"/>
</dbReference>
<evidence type="ECO:0000259" key="12">
    <source>
        <dbReference type="Pfam" id="PF08245"/>
    </source>
</evidence>
<dbReference type="STRING" id="1123384.AJ81_00720"/>
<dbReference type="Pfam" id="PF08245">
    <property type="entry name" value="Mur_ligase_M"/>
    <property type="match status" value="1"/>
</dbReference>
<proteinExistence type="inferred from homology"/>
<dbReference type="PANTHER" id="PTHR43692:SF1">
    <property type="entry name" value="UDP-N-ACETYLMURAMOYLALANINE--D-GLUTAMATE LIGASE"/>
    <property type="match status" value="1"/>
</dbReference>
<dbReference type="SUPFAM" id="SSF53623">
    <property type="entry name" value="MurD-like peptide ligases, catalytic domain"/>
    <property type="match status" value="1"/>
</dbReference>
<keyword evidence="9 10" id="KW-0573">Peptidoglycan synthesis</keyword>
<accession>A0A0X1KNT1</accession>
<keyword evidence="7 9" id="KW-0067">ATP-binding</keyword>
<evidence type="ECO:0000256" key="10">
    <source>
        <dbReference type="RuleBase" id="RU003664"/>
    </source>
</evidence>
<dbReference type="PaxDb" id="1123384-AJ81_00720"/>
<evidence type="ECO:0000256" key="9">
    <source>
        <dbReference type="HAMAP-Rule" id="MF_00639"/>
    </source>
</evidence>
<evidence type="ECO:0000256" key="5">
    <source>
        <dbReference type="ARBA" id="ARBA00022618"/>
    </source>
</evidence>
<comment type="subcellular location">
    <subcellularLocation>
        <location evidence="1 9 10">Cytoplasm</location>
    </subcellularLocation>
</comment>
<evidence type="ECO:0000259" key="11">
    <source>
        <dbReference type="Pfam" id="PF02875"/>
    </source>
</evidence>
<protein>
    <recommendedName>
        <fullName evidence="9 10">UDP-N-acetylmuramoylalanine--D-glutamate ligase</fullName>
        <ecNumber evidence="9 10">6.3.2.9</ecNumber>
    </recommendedName>
    <alternativeName>
        <fullName evidence="9">D-glutamic acid-adding enzyme</fullName>
    </alternativeName>
    <alternativeName>
        <fullName evidence="9">UDP-N-acetylmuramoyl-L-alanyl-D-glutamate synthetase</fullName>
    </alternativeName>
</protein>
<dbReference type="Gene3D" id="3.90.190.20">
    <property type="entry name" value="Mur ligase, C-terminal domain"/>
    <property type="match status" value="1"/>
</dbReference>
<dbReference type="GO" id="GO:0008360">
    <property type="term" value="P:regulation of cell shape"/>
    <property type="evidence" value="ECO:0007669"/>
    <property type="project" value="UniProtKB-KW"/>
</dbReference>
<dbReference type="GO" id="GO:0005737">
    <property type="term" value="C:cytoplasm"/>
    <property type="evidence" value="ECO:0007669"/>
    <property type="project" value="UniProtKB-SubCell"/>
</dbReference>
<dbReference type="PANTHER" id="PTHR43692">
    <property type="entry name" value="UDP-N-ACETYLMURAMOYLALANINE--D-GLUTAMATE LIGASE"/>
    <property type="match status" value="1"/>
</dbReference>
<dbReference type="SUPFAM" id="SSF53244">
    <property type="entry name" value="MurD-like peptide ligases, peptide-binding domain"/>
    <property type="match status" value="1"/>
</dbReference>
<keyword evidence="8 9" id="KW-0131">Cell cycle</keyword>
<evidence type="ECO:0000313" key="14">
    <source>
        <dbReference type="Proteomes" id="UP000077469"/>
    </source>
</evidence>
<evidence type="ECO:0000256" key="3">
    <source>
        <dbReference type="ARBA" id="ARBA00022490"/>
    </source>
</evidence>
<evidence type="ECO:0000256" key="7">
    <source>
        <dbReference type="ARBA" id="ARBA00022840"/>
    </source>
</evidence>
<dbReference type="OrthoDB" id="9809796at2"/>
<dbReference type="InterPro" id="IPR004101">
    <property type="entry name" value="Mur_ligase_C"/>
</dbReference>
<dbReference type="UniPathway" id="UPA00219"/>
<dbReference type="NCBIfam" id="TIGR01087">
    <property type="entry name" value="murD"/>
    <property type="match status" value="1"/>
</dbReference>
<dbReference type="PROSITE" id="PS01011">
    <property type="entry name" value="FOLYLPOLYGLU_SYNT_1"/>
    <property type="match status" value="1"/>
</dbReference>
<dbReference type="PATRIC" id="fig|1123384.7.peg.141"/>
<dbReference type="Pfam" id="PF02875">
    <property type="entry name" value="Mur_ligase_C"/>
    <property type="match status" value="1"/>
</dbReference>
<keyword evidence="3 9" id="KW-0963">Cytoplasm</keyword>
<dbReference type="InterPro" id="IPR013221">
    <property type="entry name" value="Mur_ligase_cen"/>
</dbReference>
<comment type="pathway">
    <text evidence="2 9 10">Cell wall biogenesis; peptidoglycan biosynthesis.</text>
</comment>
<dbReference type="GO" id="GO:0005524">
    <property type="term" value="F:ATP binding"/>
    <property type="evidence" value="ECO:0007669"/>
    <property type="project" value="UniProtKB-UniRule"/>
</dbReference>
<comment type="catalytic activity">
    <reaction evidence="9 10">
        <text>UDP-N-acetyl-alpha-D-muramoyl-L-alanine + D-glutamate + ATP = UDP-N-acetyl-alpha-D-muramoyl-L-alanyl-D-glutamate + ADP + phosphate + H(+)</text>
        <dbReference type="Rhea" id="RHEA:16429"/>
        <dbReference type="ChEBI" id="CHEBI:15378"/>
        <dbReference type="ChEBI" id="CHEBI:29986"/>
        <dbReference type="ChEBI" id="CHEBI:30616"/>
        <dbReference type="ChEBI" id="CHEBI:43474"/>
        <dbReference type="ChEBI" id="CHEBI:83898"/>
        <dbReference type="ChEBI" id="CHEBI:83900"/>
        <dbReference type="ChEBI" id="CHEBI:456216"/>
        <dbReference type="EC" id="6.3.2.9"/>
    </reaction>
</comment>
<reference evidence="13 14" key="1">
    <citation type="submission" date="2014-01" db="EMBL/GenBank/DDBJ databases">
        <title>Genome sequencing of Thermotog hypogea.</title>
        <authorList>
            <person name="Zhang X."/>
            <person name="Alvare G."/>
            <person name="Fristensky B."/>
            <person name="Chen L."/>
            <person name="Suen T."/>
            <person name="Chen Q."/>
            <person name="Ma K."/>
        </authorList>
    </citation>
    <scope>NUCLEOTIDE SEQUENCE [LARGE SCALE GENOMIC DNA]</scope>
    <source>
        <strain evidence="13 14">DSM 11164</strain>
    </source>
</reference>
<evidence type="ECO:0000256" key="1">
    <source>
        <dbReference type="ARBA" id="ARBA00004496"/>
    </source>
</evidence>
<sequence length="425" mass="47967">MFYALMGYGVSNRSLCKMLVEMGHRVFVSEAKALSEQDRRDLDEMHVEFEDNGNTERVLKADWIVVSPSVKPDHPIVSRAREKTLTDLDVVLNIKKPGFIVAVTGTNGKTTTCHMFEHVLTKLGKRIIVAGNIGNPIANVRDEQLDYLVLEISSFQLFWSKSLPIDVGVILNIEPNHLDWHPSFEHYVESKLKLFTFAGKRFSHESCRKFINKRWTDVVGFSTMHLVNEHQVEFHGQIYPLRNGFLKTHQNLQNLSAVLTVLESLGFEPRMVLEALEDFTPPQHRMQLVAIIDEVHFVDDSKSTSAAATIAALQNYQDGKVVLILTGRGKNENYDALVGQVKKKVKFVVVFGEITALITPLLRASNVPFRVVENMEEAVFEAFRRASRGDIVLLSPAAASFDLYANYAERGEHFVRVVESLKEGA</sequence>
<feature type="domain" description="Mur ligase C-terminal" evidence="11">
    <location>
        <begin position="284"/>
        <end position="397"/>
    </location>
</feature>
<dbReference type="InterPro" id="IPR005762">
    <property type="entry name" value="MurD"/>
</dbReference>
<comment type="similarity">
    <text evidence="9">Belongs to the MurCDEF family.</text>
</comment>
<dbReference type="GO" id="GO:0004326">
    <property type="term" value="F:tetrahydrofolylpolyglutamate synthase activity"/>
    <property type="evidence" value="ECO:0007669"/>
    <property type="project" value="InterPro"/>
</dbReference>
<keyword evidence="14" id="KW-1185">Reference proteome</keyword>
<dbReference type="HAMAP" id="MF_00639">
    <property type="entry name" value="MurD"/>
    <property type="match status" value="1"/>
</dbReference>
<dbReference type="GO" id="GO:0008764">
    <property type="term" value="F:UDP-N-acetylmuramoylalanine-D-glutamate ligase activity"/>
    <property type="evidence" value="ECO:0007669"/>
    <property type="project" value="UniProtKB-UniRule"/>
</dbReference>
<dbReference type="KEGG" id="phy:AJ81_00720"/>
<dbReference type="Proteomes" id="UP000077469">
    <property type="component" value="Chromosome"/>
</dbReference>
<dbReference type="Pfam" id="PF21377">
    <property type="entry name" value="MurD_N"/>
    <property type="match status" value="1"/>
</dbReference>
<evidence type="ECO:0000256" key="6">
    <source>
        <dbReference type="ARBA" id="ARBA00022741"/>
    </source>
</evidence>
<comment type="function">
    <text evidence="9 10">Cell wall formation. Catalyzes the addition of glutamate to the nucleotide precursor UDP-N-acetylmuramoyl-L-alanine (UMA).</text>
</comment>
<evidence type="ECO:0000313" key="13">
    <source>
        <dbReference type="EMBL" id="AJC72955.1"/>
    </source>
</evidence>
<dbReference type="GO" id="GO:0009252">
    <property type="term" value="P:peptidoglycan biosynthetic process"/>
    <property type="evidence" value="ECO:0007669"/>
    <property type="project" value="UniProtKB-UniRule"/>
</dbReference>
<evidence type="ECO:0000256" key="8">
    <source>
        <dbReference type="ARBA" id="ARBA00023306"/>
    </source>
</evidence>
<dbReference type="EMBL" id="CP007141">
    <property type="protein sequence ID" value="AJC72955.1"/>
    <property type="molecule type" value="Genomic_DNA"/>
</dbReference>
<dbReference type="EC" id="6.3.2.9" evidence="9 10"/>
<dbReference type="GO" id="GO:0071555">
    <property type="term" value="P:cell wall organization"/>
    <property type="evidence" value="ECO:0007669"/>
    <property type="project" value="UniProtKB-KW"/>
</dbReference>
<keyword evidence="9 10" id="KW-0961">Cell wall biogenesis/degradation</keyword>
<dbReference type="Gene3D" id="3.40.50.720">
    <property type="entry name" value="NAD(P)-binding Rossmann-like Domain"/>
    <property type="match status" value="1"/>
</dbReference>